<dbReference type="PROSITE" id="PS00972">
    <property type="entry name" value="USP_1"/>
    <property type="match status" value="1"/>
</dbReference>
<evidence type="ECO:0000256" key="10">
    <source>
        <dbReference type="ARBA" id="ARBA00058678"/>
    </source>
</evidence>
<feature type="compositionally biased region" description="Basic residues" evidence="12">
    <location>
        <begin position="397"/>
        <end position="414"/>
    </location>
</feature>
<keyword evidence="9" id="KW-0862">Zinc</keyword>
<evidence type="ECO:0000256" key="2">
    <source>
        <dbReference type="ARBA" id="ARBA00009085"/>
    </source>
</evidence>
<dbReference type="InterPro" id="IPR001394">
    <property type="entry name" value="Peptidase_C19_UCH"/>
</dbReference>
<evidence type="ECO:0000256" key="6">
    <source>
        <dbReference type="ARBA" id="ARBA00022771"/>
    </source>
</evidence>
<keyword evidence="7" id="KW-0833">Ubl conjugation pathway</keyword>
<dbReference type="InterPro" id="IPR050164">
    <property type="entry name" value="Peptidase_C19"/>
</dbReference>
<dbReference type="EC" id="3.4.19.12" evidence="3"/>
<dbReference type="InterPro" id="IPR038765">
    <property type="entry name" value="Papain-like_cys_pep_sf"/>
</dbReference>
<evidence type="ECO:0000313" key="16">
    <source>
        <dbReference type="Proteomes" id="UP000224567"/>
    </source>
</evidence>
<dbReference type="PANTHER" id="PTHR24006:SF781">
    <property type="entry name" value="LD34905P"/>
    <property type="match status" value="1"/>
</dbReference>
<comment type="caution">
    <text evidence="15">The sequence shown here is derived from an EMBL/GenBank/DDBJ whole genome shotgun (WGS) entry which is preliminary data.</text>
</comment>
<dbReference type="OrthoDB" id="2020758at2759"/>
<dbReference type="Pfam" id="PF02148">
    <property type="entry name" value="zf-UBP"/>
    <property type="match status" value="1"/>
</dbReference>
<name>A0A2G2W1Y4_CAPBA</name>
<dbReference type="SMART" id="SM00290">
    <property type="entry name" value="ZnF_UBP"/>
    <property type="match status" value="1"/>
</dbReference>
<evidence type="ECO:0000259" key="13">
    <source>
        <dbReference type="PROSITE" id="PS50235"/>
    </source>
</evidence>
<dbReference type="SUPFAM" id="SSF57850">
    <property type="entry name" value="RING/U-box"/>
    <property type="match status" value="1"/>
</dbReference>
<proteinExistence type="inferred from homology"/>
<organism evidence="15 16">
    <name type="scientific">Capsicum baccatum</name>
    <name type="common">Peruvian pepper</name>
    <dbReference type="NCBI Taxonomy" id="33114"/>
    <lineage>
        <taxon>Eukaryota</taxon>
        <taxon>Viridiplantae</taxon>
        <taxon>Streptophyta</taxon>
        <taxon>Embryophyta</taxon>
        <taxon>Tracheophyta</taxon>
        <taxon>Spermatophyta</taxon>
        <taxon>Magnoliopsida</taxon>
        <taxon>eudicotyledons</taxon>
        <taxon>Gunneridae</taxon>
        <taxon>Pentapetalae</taxon>
        <taxon>asterids</taxon>
        <taxon>lamiids</taxon>
        <taxon>Solanales</taxon>
        <taxon>Solanaceae</taxon>
        <taxon>Solanoideae</taxon>
        <taxon>Capsiceae</taxon>
        <taxon>Capsicum</taxon>
    </lineage>
</organism>
<keyword evidence="6 11" id="KW-0863">Zinc-finger</keyword>
<keyword evidence="8 15" id="KW-0378">Hydrolase</keyword>
<feature type="compositionally biased region" description="Basic and acidic residues" evidence="12">
    <location>
        <begin position="869"/>
        <end position="888"/>
    </location>
</feature>
<dbReference type="Proteomes" id="UP000224567">
    <property type="component" value="Unassembled WGS sequence"/>
</dbReference>
<evidence type="ECO:0000256" key="11">
    <source>
        <dbReference type="PROSITE-ProRule" id="PRU00502"/>
    </source>
</evidence>
<dbReference type="PROSITE" id="PS50235">
    <property type="entry name" value="USP_3"/>
    <property type="match status" value="1"/>
</dbReference>
<dbReference type="Gene3D" id="3.90.70.10">
    <property type="entry name" value="Cysteine proteinases"/>
    <property type="match status" value="2"/>
</dbReference>
<sequence>MVKKAKRKARAAAKEKQNPVASPNPIDQQHTQKVNAPEDGVIAVNEKKICPHIDKGIDVEKVSTKLRSSGPVKCEDCREGAVNRRAGKGKGKHGKKKGGGESKSASKAIWVCLECAHFSCGGVGFPTTPQSHAVRHARQYHHHLVVQFENPQLRWCFPCDRLIPAEKVEDGTEHKDVLQDIVKIIKGRPSEGPSVDVEDVWFGKGSSTSGINSAASLDIGAYRKGGYIVRGLFNLGNTCFFNSIIQNLLALNRLRDYFLELDECDGPFAAAFRKLFAETCIGDASRNAINPKSFFGSLCAKAPQFRGYQQHDSHELLHCLLDGLSTEELTARKKLKTSQDDGKSPTYVDAIFGGRLSSTVTCLECGHSSLVYEPFLDLSLPVPTKKTPSKKAQPVSRPKKLKHAPKKSGRGRPKISRDAASPNLQSAQDSGSKSFCQVQPSGPITEGTEVPSDCALQDSLDASYVADNMGLSSHNFDSSLKSNNEKNVNRVTGELTSEDNFTWLDYLDQDILPNDNDMASQITSHDLYSSQKSNNEQNDDVVTGRSTSMDYITCSEYLDQDIMPKSDDVASQNDIRSNQGFATENVVQPNNVALQNDLIAPSDSKFTCGEEACSPGNLMCLDDQGRSKSADCNIASQLGKDRDAREVEHNSASSSQFRSVDSNLDSSLRLEEVEAPLQVKDSEILLLPYKEETSTTSEVLKGEDEVYPDAAGCEQDTLDFDGFGGLFNEPEPVAGPAEKPLPNGYGEASSVVGNSTESDPDEIDNTDAPVSVESCLACFTKPELLSKTEHAWQCENCAKLLREERMRLKNKLPKPGSGDLGNAPGDSDPRDIDVRATNGSVGKGLSDAFDDRLVYQNGTNGNLNCTPETSHRSDQDLVPRPSEDGVHSSQDEACSLVNCYNQNNGVQLDERAANYESGESEIETDSKGVKVERDATKRILIDKAPPILTIHLKRFSQDSRGRLSKLSGHVNFRDTIDITTFVDPRCLKKEVYKYRLVGVAEHSGTMRGGHYVAYVRGGPKIAGKDKDAEDYVWYYASDAYVREVSLEEVLRSEAYILFYEEI</sequence>
<dbReference type="PROSITE" id="PS00973">
    <property type="entry name" value="USP_2"/>
    <property type="match status" value="1"/>
</dbReference>
<protein>
    <recommendedName>
        <fullName evidence="3">ubiquitinyl hydrolase 1</fullName>
        <ecNumber evidence="3">3.4.19.12</ecNumber>
    </recommendedName>
</protein>
<evidence type="ECO:0000313" key="15">
    <source>
        <dbReference type="EMBL" id="PHT39240.1"/>
    </source>
</evidence>
<feature type="region of interest" description="Disordered" evidence="12">
    <location>
        <begin position="1"/>
        <end position="39"/>
    </location>
</feature>
<dbReference type="GO" id="GO:0008270">
    <property type="term" value="F:zinc ion binding"/>
    <property type="evidence" value="ECO:0007669"/>
    <property type="project" value="UniProtKB-KW"/>
</dbReference>
<dbReference type="FunFam" id="3.30.40.10:FF:000900">
    <property type="entry name" value="Ubiquitinyl hydrolase 1"/>
    <property type="match status" value="1"/>
</dbReference>
<feature type="compositionally biased region" description="Basic residues" evidence="12">
    <location>
        <begin position="1"/>
        <end position="11"/>
    </location>
</feature>
<gene>
    <name evidence="15" type="ORF">CQW23_22813</name>
</gene>
<evidence type="ECO:0000259" key="14">
    <source>
        <dbReference type="PROSITE" id="PS50271"/>
    </source>
</evidence>
<dbReference type="STRING" id="33114.A0A2G2W1Y4"/>
<dbReference type="Gene3D" id="3.30.40.10">
    <property type="entry name" value="Zinc/RING finger domain, C3HC4 (zinc finger)"/>
    <property type="match status" value="1"/>
</dbReference>
<dbReference type="Pfam" id="PF00443">
    <property type="entry name" value="UCH"/>
    <property type="match status" value="1"/>
</dbReference>
<accession>A0A2G2W1Y4</accession>
<dbReference type="PROSITE" id="PS50271">
    <property type="entry name" value="ZF_UBP"/>
    <property type="match status" value="1"/>
</dbReference>
<keyword evidence="4" id="KW-0645">Protease</keyword>
<dbReference type="InterPro" id="IPR018200">
    <property type="entry name" value="USP_CS"/>
</dbReference>
<evidence type="ECO:0000256" key="8">
    <source>
        <dbReference type="ARBA" id="ARBA00022801"/>
    </source>
</evidence>
<dbReference type="GO" id="GO:0006508">
    <property type="term" value="P:proteolysis"/>
    <property type="evidence" value="ECO:0007669"/>
    <property type="project" value="UniProtKB-KW"/>
</dbReference>
<dbReference type="InterPro" id="IPR028889">
    <property type="entry name" value="USP"/>
</dbReference>
<feature type="domain" description="USP" evidence="13">
    <location>
        <begin position="230"/>
        <end position="1062"/>
    </location>
</feature>
<reference evidence="16" key="2">
    <citation type="journal article" date="2017" name="J. Anim. Genet.">
        <title>Multiple reference genome sequences of hot pepper reveal the massive evolution of plant disease resistance genes by retroduplication.</title>
        <authorList>
            <person name="Kim S."/>
            <person name="Park J."/>
            <person name="Yeom S.-I."/>
            <person name="Kim Y.-M."/>
            <person name="Seo E."/>
            <person name="Kim K.-T."/>
            <person name="Kim M.-S."/>
            <person name="Lee J.M."/>
            <person name="Cheong K."/>
            <person name="Shin H.-S."/>
            <person name="Kim S.-B."/>
            <person name="Han K."/>
            <person name="Lee J."/>
            <person name="Park M."/>
            <person name="Lee H.-A."/>
            <person name="Lee H.-Y."/>
            <person name="Lee Y."/>
            <person name="Oh S."/>
            <person name="Lee J.H."/>
            <person name="Choi E."/>
            <person name="Choi E."/>
            <person name="Lee S.E."/>
            <person name="Jeon J."/>
            <person name="Kim H."/>
            <person name="Choi G."/>
            <person name="Song H."/>
            <person name="Lee J."/>
            <person name="Lee S.-C."/>
            <person name="Kwon J.-K."/>
            <person name="Lee H.-Y."/>
            <person name="Koo N."/>
            <person name="Hong Y."/>
            <person name="Kim R.W."/>
            <person name="Kang W.-H."/>
            <person name="Huh J.H."/>
            <person name="Kang B.-C."/>
            <person name="Yang T.-J."/>
            <person name="Lee Y.-H."/>
            <person name="Bennetzen J.L."/>
            <person name="Choi D."/>
        </authorList>
    </citation>
    <scope>NUCLEOTIDE SEQUENCE [LARGE SCALE GENOMIC DNA]</scope>
    <source>
        <strain evidence="16">cv. PBC81</strain>
    </source>
</reference>
<dbReference type="GO" id="GO:0004843">
    <property type="term" value="F:cysteine-type deubiquitinase activity"/>
    <property type="evidence" value="ECO:0007669"/>
    <property type="project" value="UniProtKB-EC"/>
</dbReference>
<feature type="region of interest" description="Disordered" evidence="12">
    <location>
        <begin position="382"/>
        <end position="451"/>
    </location>
</feature>
<feature type="domain" description="UBP-type" evidence="14">
    <location>
        <begin position="48"/>
        <end position="182"/>
    </location>
</feature>
<feature type="region of interest" description="Disordered" evidence="12">
    <location>
        <begin position="810"/>
        <end position="843"/>
    </location>
</feature>
<evidence type="ECO:0000256" key="5">
    <source>
        <dbReference type="ARBA" id="ARBA00022723"/>
    </source>
</evidence>
<keyword evidence="5" id="KW-0479">Metal-binding</keyword>
<reference evidence="15 16" key="1">
    <citation type="journal article" date="2017" name="Genome Biol.">
        <title>New reference genome sequences of hot pepper reveal the massive evolution of plant disease-resistance genes by retroduplication.</title>
        <authorList>
            <person name="Kim S."/>
            <person name="Park J."/>
            <person name="Yeom S.I."/>
            <person name="Kim Y.M."/>
            <person name="Seo E."/>
            <person name="Kim K.T."/>
            <person name="Kim M.S."/>
            <person name="Lee J.M."/>
            <person name="Cheong K."/>
            <person name="Shin H.S."/>
            <person name="Kim S.B."/>
            <person name="Han K."/>
            <person name="Lee J."/>
            <person name="Park M."/>
            <person name="Lee H.A."/>
            <person name="Lee H.Y."/>
            <person name="Lee Y."/>
            <person name="Oh S."/>
            <person name="Lee J.H."/>
            <person name="Choi E."/>
            <person name="Choi E."/>
            <person name="Lee S.E."/>
            <person name="Jeon J."/>
            <person name="Kim H."/>
            <person name="Choi G."/>
            <person name="Song H."/>
            <person name="Lee J."/>
            <person name="Lee S.C."/>
            <person name="Kwon J.K."/>
            <person name="Lee H.Y."/>
            <person name="Koo N."/>
            <person name="Hong Y."/>
            <person name="Kim R.W."/>
            <person name="Kang W.H."/>
            <person name="Huh J.H."/>
            <person name="Kang B.C."/>
            <person name="Yang T.J."/>
            <person name="Lee Y.H."/>
            <person name="Bennetzen J.L."/>
            <person name="Choi D."/>
        </authorList>
    </citation>
    <scope>NUCLEOTIDE SEQUENCE [LARGE SCALE GENOMIC DNA]</scope>
    <source>
        <strain evidence="16">cv. PBC81</strain>
    </source>
</reference>
<evidence type="ECO:0000256" key="7">
    <source>
        <dbReference type="ARBA" id="ARBA00022786"/>
    </source>
</evidence>
<dbReference type="InterPro" id="IPR001607">
    <property type="entry name" value="Znf_UBP"/>
</dbReference>
<dbReference type="GO" id="GO:0005829">
    <property type="term" value="C:cytosol"/>
    <property type="evidence" value="ECO:0007669"/>
    <property type="project" value="TreeGrafter"/>
</dbReference>
<dbReference type="SUPFAM" id="SSF54001">
    <property type="entry name" value="Cysteine proteinases"/>
    <property type="match status" value="1"/>
</dbReference>
<dbReference type="EMBL" id="MLFT02000009">
    <property type="protein sequence ID" value="PHT39240.1"/>
    <property type="molecule type" value="Genomic_DNA"/>
</dbReference>
<dbReference type="AlphaFoldDB" id="A0A2G2W1Y4"/>
<dbReference type="InterPro" id="IPR013083">
    <property type="entry name" value="Znf_RING/FYVE/PHD"/>
</dbReference>
<feature type="compositionally biased region" description="Polar residues" evidence="12">
    <location>
        <begin position="19"/>
        <end position="34"/>
    </location>
</feature>
<comment type="function">
    <text evidence="10">Recognizes and hydrolyzes the peptide bond at the C-terminal Gly of ubiquitin. Involved in the processing of poly-ubiquitin precursors as well as that of ubiquitinated proteins. Is involved in resistance to the arginine analog canavanine (CAN).</text>
</comment>
<evidence type="ECO:0000256" key="9">
    <source>
        <dbReference type="ARBA" id="ARBA00022833"/>
    </source>
</evidence>
<comment type="similarity">
    <text evidence="2">Belongs to the peptidase C19 family.</text>
</comment>
<dbReference type="GO" id="GO:0016579">
    <property type="term" value="P:protein deubiquitination"/>
    <property type="evidence" value="ECO:0007669"/>
    <property type="project" value="InterPro"/>
</dbReference>
<evidence type="ECO:0000256" key="4">
    <source>
        <dbReference type="ARBA" id="ARBA00022670"/>
    </source>
</evidence>
<comment type="catalytic activity">
    <reaction evidence="1">
        <text>Thiol-dependent hydrolysis of ester, thioester, amide, peptide and isopeptide bonds formed by the C-terminal Gly of ubiquitin (a 76-residue protein attached to proteins as an intracellular targeting signal).</text>
        <dbReference type="EC" id="3.4.19.12"/>
    </reaction>
</comment>
<feature type="compositionally biased region" description="Polar residues" evidence="12">
    <location>
        <begin position="422"/>
        <end position="442"/>
    </location>
</feature>
<dbReference type="PANTHER" id="PTHR24006">
    <property type="entry name" value="UBIQUITIN CARBOXYL-TERMINAL HYDROLASE"/>
    <property type="match status" value="1"/>
</dbReference>
<feature type="region of interest" description="Disordered" evidence="12">
    <location>
        <begin position="860"/>
        <end position="888"/>
    </location>
</feature>
<dbReference type="GO" id="GO:0005634">
    <property type="term" value="C:nucleus"/>
    <property type="evidence" value="ECO:0007669"/>
    <property type="project" value="TreeGrafter"/>
</dbReference>
<evidence type="ECO:0000256" key="3">
    <source>
        <dbReference type="ARBA" id="ARBA00012759"/>
    </source>
</evidence>
<keyword evidence="16" id="KW-1185">Reference proteome</keyword>
<evidence type="ECO:0000256" key="12">
    <source>
        <dbReference type="SAM" id="MobiDB-lite"/>
    </source>
</evidence>
<evidence type="ECO:0000256" key="1">
    <source>
        <dbReference type="ARBA" id="ARBA00000707"/>
    </source>
</evidence>